<sequence length="59" mass="6535">RKGIELTRTIIKRLKILYSVVSKLDDGTGPIYTSKSALKVSSINTRFLISIISLNLVIS</sequence>
<keyword evidence="2" id="KW-1185">Reference proteome</keyword>
<dbReference type="KEGG" id="clup:CLUP02_16963"/>
<gene>
    <name evidence="1" type="ORF">CLUP02_16963</name>
</gene>
<dbReference type="Proteomes" id="UP000830671">
    <property type="component" value="Chromosome 9"/>
</dbReference>
<dbReference type="RefSeq" id="XP_049153027.1">
    <property type="nucleotide sequence ID" value="XM_049295880.1"/>
</dbReference>
<proteinExistence type="predicted"/>
<feature type="non-terminal residue" evidence="1">
    <location>
        <position position="1"/>
    </location>
</feature>
<dbReference type="AlphaFoldDB" id="A0A9Q8T9H9"/>
<evidence type="ECO:0000313" key="2">
    <source>
        <dbReference type="Proteomes" id="UP000830671"/>
    </source>
</evidence>
<name>A0A9Q8T9H9_9PEZI</name>
<reference evidence="1" key="1">
    <citation type="journal article" date="2021" name="Mol. Plant Microbe Interact.">
        <title>Complete Genome Sequence of the Plant-Pathogenic Fungus Colletotrichum lupini.</title>
        <authorList>
            <person name="Baroncelli R."/>
            <person name="Pensec F."/>
            <person name="Da Lio D."/>
            <person name="Boufleur T."/>
            <person name="Vicente I."/>
            <person name="Sarrocco S."/>
            <person name="Picot A."/>
            <person name="Baraldi E."/>
            <person name="Sukno S."/>
            <person name="Thon M."/>
            <person name="Le Floch G."/>
        </authorList>
    </citation>
    <scope>NUCLEOTIDE SEQUENCE</scope>
    <source>
        <strain evidence="1">IMI 504893</strain>
    </source>
</reference>
<organism evidence="1 2">
    <name type="scientific">Colletotrichum lupini</name>
    <dbReference type="NCBI Taxonomy" id="145971"/>
    <lineage>
        <taxon>Eukaryota</taxon>
        <taxon>Fungi</taxon>
        <taxon>Dikarya</taxon>
        <taxon>Ascomycota</taxon>
        <taxon>Pezizomycotina</taxon>
        <taxon>Sordariomycetes</taxon>
        <taxon>Hypocreomycetidae</taxon>
        <taxon>Glomerellales</taxon>
        <taxon>Glomerellaceae</taxon>
        <taxon>Colletotrichum</taxon>
        <taxon>Colletotrichum acutatum species complex</taxon>
    </lineage>
</organism>
<dbReference type="EMBL" id="CP019481">
    <property type="protein sequence ID" value="UQC91428.1"/>
    <property type="molecule type" value="Genomic_DNA"/>
</dbReference>
<dbReference type="GeneID" id="73350890"/>
<evidence type="ECO:0000313" key="1">
    <source>
        <dbReference type="EMBL" id="UQC91428.1"/>
    </source>
</evidence>
<accession>A0A9Q8T9H9</accession>
<protein>
    <submittedName>
        <fullName evidence="1">Uncharacterized protein</fullName>
    </submittedName>
</protein>